<dbReference type="PROSITE" id="PS50893">
    <property type="entry name" value="ABC_TRANSPORTER_2"/>
    <property type="match status" value="2"/>
</dbReference>
<dbReference type="Proteomes" id="UP001144280">
    <property type="component" value="Unassembled WGS sequence"/>
</dbReference>
<dbReference type="SUPFAM" id="SSF52540">
    <property type="entry name" value="P-loop containing nucleoside triphosphate hydrolases"/>
    <property type="match status" value="2"/>
</dbReference>
<dbReference type="EMBL" id="BSDI01000005">
    <property type="protein sequence ID" value="GLH96071.1"/>
    <property type="molecule type" value="Genomic_DNA"/>
</dbReference>
<protein>
    <submittedName>
        <fullName evidence="6">Sugar ABC transporter ATP-binding protein</fullName>
    </submittedName>
</protein>
<proteinExistence type="predicted"/>
<feature type="domain" description="ABC transporter" evidence="5">
    <location>
        <begin position="242"/>
        <end position="482"/>
    </location>
</feature>
<name>A0ABQ5QN09_9ACTN</name>
<dbReference type="InterPro" id="IPR003439">
    <property type="entry name" value="ABC_transporter-like_ATP-bd"/>
</dbReference>
<dbReference type="InterPro" id="IPR003593">
    <property type="entry name" value="AAA+_ATPase"/>
</dbReference>
<evidence type="ECO:0000256" key="2">
    <source>
        <dbReference type="ARBA" id="ARBA00022737"/>
    </source>
</evidence>
<dbReference type="CDD" id="cd03216">
    <property type="entry name" value="ABC_Carb_Monos_I"/>
    <property type="match status" value="1"/>
</dbReference>
<dbReference type="InterPro" id="IPR027417">
    <property type="entry name" value="P-loop_NTPase"/>
</dbReference>
<evidence type="ECO:0000313" key="6">
    <source>
        <dbReference type="EMBL" id="GLH96071.1"/>
    </source>
</evidence>
<dbReference type="CDD" id="cd03215">
    <property type="entry name" value="ABC_Carb_Monos_II"/>
    <property type="match status" value="1"/>
</dbReference>
<dbReference type="SMART" id="SM00382">
    <property type="entry name" value="AAA"/>
    <property type="match status" value="2"/>
</dbReference>
<dbReference type="GO" id="GO:0005524">
    <property type="term" value="F:ATP binding"/>
    <property type="evidence" value="ECO:0007669"/>
    <property type="project" value="UniProtKB-KW"/>
</dbReference>
<dbReference type="PANTHER" id="PTHR43790:SF9">
    <property type="entry name" value="GALACTOFURANOSE TRANSPORTER ATP-BINDING PROTEIN YTFR"/>
    <property type="match status" value="1"/>
</dbReference>
<gene>
    <name evidence="6" type="ORF">Pa4123_13440</name>
</gene>
<keyword evidence="1" id="KW-0813">Transport</keyword>
<keyword evidence="7" id="KW-1185">Reference proteome</keyword>
<evidence type="ECO:0000256" key="4">
    <source>
        <dbReference type="ARBA" id="ARBA00022840"/>
    </source>
</evidence>
<accession>A0ABQ5QN09</accession>
<dbReference type="PROSITE" id="PS00211">
    <property type="entry name" value="ABC_TRANSPORTER_1"/>
    <property type="match status" value="1"/>
</dbReference>
<keyword evidence="4 6" id="KW-0067">ATP-binding</keyword>
<sequence>MSTPLLAVRGLVKSFYGNRAVDDVSFDVPAGRVVALLGENGAGKSTVIKMLAGVYHRDAGQILLDGREIHKPEGISFIHQDLGLVDWMTVAENIALVSGFPGGRRPISWRAVRRQAEETLALVGGGIDPDARIFDLPRTERSLLAIARALVGGARLLVLDEPTASLPAADVERLFAVLRRLRESGVGMIYVSHRLDEIFQIADDVVVMRNGRVVGAAPTAEFTPGDLVRLIVGRETRPGSPGAVGDRVRLELDGVRVGDVGPVDLKVRAGEVVGLVGLRGAGQEEIGRAVAGVLPARGGSMSLDGTPFAPRHTGMAVKAGVGFATSNRETDGIAAGLSVRENLFMNPSVWGRRLLAPGTTRAERIRAARLVREFDVRPADPERPIDTLSGGNQQKVIVARWFGVGRAVAVLEEPTMGVDVGAKSDIYALLRQAGERGTAALVVSTDLEEVAAICHRALVFHRGRVCRELAGADLTVTALMSAATGL</sequence>
<organism evidence="6 7">
    <name type="scientific">Phytohabitans aurantiacus</name>
    <dbReference type="NCBI Taxonomy" id="3016789"/>
    <lineage>
        <taxon>Bacteria</taxon>
        <taxon>Bacillati</taxon>
        <taxon>Actinomycetota</taxon>
        <taxon>Actinomycetes</taxon>
        <taxon>Micromonosporales</taxon>
        <taxon>Micromonosporaceae</taxon>
    </lineage>
</organism>
<dbReference type="PANTHER" id="PTHR43790">
    <property type="entry name" value="CARBOHYDRATE TRANSPORT ATP-BINDING PROTEIN MG119-RELATED"/>
    <property type="match status" value="1"/>
</dbReference>
<dbReference type="InterPro" id="IPR050107">
    <property type="entry name" value="ABC_carbohydrate_import_ATPase"/>
</dbReference>
<evidence type="ECO:0000259" key="5">
    <source>
        <dbReference type="PROSITE" id="PS50893"/>
    </source>
</evidence>
<reference evidence="6" key="1">
    <citation type="submission" date="2022-12" db="EMBL/GenBank/DDBJ databases">
        <title>New Phytohabitans aurantiacus sp. RD004123 nov., an actinomycete isolated from soil.</title>
        <authorList>
            <person name="Triningsih D.W."/>
            <person name="Harunari E."/>
            <person name="Igarashi Y."/>
        </authorList>
    </citation>
    <scope>NUCLEOTIDE SEQUENCE</scope>
    <source>
        <strain evidence="6">RD004123</strain>
    </source>
</reference>
<dbReference type="Pfam" id="PF00005">
    <property type="entry name" value="ABC_tran"/>
    <property type="match status" value="2"/>
</dbReference>
<evidence type="ECO:0000256" key="3">
    <source>
        <dbReference type="ARBA" id="ARBA00022741"/>
    </source>
</evidence>
<evidence type="ECO:0000256" key="1">
    <source>
        <dbReference type="ARBA" id="ARBA00022448"/>
    </source>
</evidence>
<keyword evidence="3" id="KW-0547">Nucleotide-binding</keyword>
<dbReference type="Gene3D" id="3.40.50.300">
    <property type="entry name" value="P-loop containing nucleotide triphosphate hydrolases"/>
    <property type="match status" value="2"/>
</dbReference>
<keyword evidence="2" id="KW-0677">Repeat</keyword>
<dbReference type="InterPro" id="IPR017871">
    <property type="entry name" value="ABC_transporter-like_CS"/>
</dbReference>
<comment type="caution">
    <text evidence="6">The sequence shown here is derived from an EMBL/GenBank/DDBJ whole genome shotgun (WGS) entry which is preliminary data.</text>
</comment>
<dbReference type="RefSeq" id="WP_281893201.1">
    <property type="nucleotide sequence ID" value="NZ_BSDI01000005.1"/>
</dbReference>
<feature type="domain" description="ABC transporter" evidence="5">
    <location>
        <begin position="6"/>
        <end position="235"/>
    </location>
</feature>
<evidence type="ECO:0000313" key="7">
    <source>
        <dbReference type="Proteomes" id="UP001144280"/>
    </source>
</evidence>